<dbReference type="EMBL" id="BMNA01000001">
    <property type="protein sequence ID" value="GGL85596.1"/>
    <property type="molecule type" value="Genomic_DNA"/>
</dbReference>
<keyword evidence="2" id="KW-1185">Reference proteome</keyword>
<dbReference type="AlphaFoldDB" id="A0A917SJL0"/>
<dbReference type="Proteomes" id="UP000655208">
    <property type="component" value="Unassembled WGS sequence"/>
</dbReference>
<proteinExistence type="predicted"/>
<evidence type="ECO:0000313" key="2">
    <source>
        <dbReference type="Proteomes" id="UP000655208"/>
    </source>
</evidence>
<reference evidence="1" key="2">
    <citation type="submission" date="2020-09" db="EMBL/GenBank/DDBJ databases">
        <authorList>
            <person name="Sun Q."/>
            <person name="Zhou Y."/>
        </authorList>
    </citation>
    <scope>NUCLEOTIDE SEQUENCE</scope>
    <source>
        <strain evidence="1">CGMCC 4.7308</strain>
    </source>
</reference>
<dbReference type="RefSeq" id="WP_188939616.1">
    <property type="nucleotide sequence ID" value="NZ_BMNA01000001.1"/>
</dbReference>
<evidence type="ECO:0000313" key="1">
    <source>
        <dbReference type="EMBL" id="GGL85596.1"/>
    </source>
</evidence>
<name>A0A917SJL0_9ACTN</name>
<comment type="caution">
    <text evidence="1">The sequence shown here is derived from an EMBL/GenBank/DDBJ whole genome shotgun (WGS) entry which is preliminary data.</text>
</comment>
<protein>
    <recommendedName>
        <fullName evidence="3">EcsC family protein</fullName>
    </recommendedName>
</protein>
<evidence type="ECO:0008006" key="3">
    <source>
        <dbReference type="Google" id="ProtNLM"/>
    </source>
</evidence>
<sequence>MGITGALGGELARRAAPKITGRGVRLILERAIDGIGPLPGAAESADAALMRAGGVRDAAVDALIDQHVRLAAAQGFATNIGGLLTMAVTMPANIAAVAVIQCHLAAGVVHLLGYNLQRPAVRDAILMCLLDDDARKSLGKDVGRRLTPTDLLSSREDPALKEAIATAVTGQLIAAAGGKRMATFVARRIPLLGGAIGGFGDAMATRRIGRDTAALPRNIVDAAQPAISEGLR</sequence>
<gene>
    <name evidence="1" type="ORF">GCM10011594_01560</name>
</gene>
<organism evidence="1 2">
    <name type="scientific">Nakamurella endophytica</name>
    <dbReference type="NCBI Taxonomy" id="1748367"/>
    <lineage>
        <taxon>Bacteria</taxon>
        <taxon>Bacillati</taxon>
        <taxon>Actinomycetota</taxon>
        <taxon>Actinomycetes</taxon>
        <taxon>Nakamurellales</taxon>
        <taxon>Nakamurellaceae</taxon>
        <taxon>Nakamurella</taxon>
    </lineage>
</organism>
<accession>A0A917SJL0</accession>
<reference evidence="1" key="1">
    <citation type="journal article" date="2014" name="Int. J. Syst. Evol. Microbiol.">
        <title>Complete genome sequence of Corynebacterium casei LMG S-19264T (=DSM 44701T), isolated from a smear-ripened cheese.</title>
        <authorList>
            <consortium name="US DOE Joint Genome Institute (JGI-PGF)"/>
            <person name="Walter F."/>
            <person name="Albersmeier A."/>
            <person name="Kalinowski J."/>
            <person name="Ruckert C."/>
        </authorList>
    </citation>
    <scope>NUCLEOTIDE SEQUENCE</scope>
    <source>
        <strain evidence="1">CGMCC 4.7308</strain>
    </source>
</reference>